<dbReference type="EMBL" id="BARS01051598">
    <property type="protein sequence ID" value="GAG46931.1"/>
    <property type="molecule type" value="Genomic_DNA"/>
</dbReference>
<proteinExistence type="predicted"/>
<dbReference type="AlphaFoldDB" id="X0ZF23"/>
<name>X0ZF23_9ZZZZ</name>
<protein>
    <submittedName>
        <fullName evidence="1">Uncharacterized protein</fullName>
    </submittedName>
</protein>
<gene>
    <name evidence="1" type="ORF">S01H1_76823</name>
</gene>
<feature type="non-terminal residue" evidence="1">
    <location>
        <position position="31"/>
    </location>
</feature>
<accession>X0ZF23</accession>
<reference evidence="1" key="1">
    <citation type="journal article" date="2014" name="Front. Microbiol.">
        <title>High frequency of phylogenetically diverse reductive dehalogenase-homologous genes in deep subseafloor sedimentary metagenomes.</title>
        <authorList>
            <person name="Kawai M."/>
            <person name="Futagami T."/>
            <person name="Toyoda A."/>
            <person name="Takaki Y."/>
            <person name="Nishi S."/>
            <person name="Hori S."/>
            <person name="Arai W."/>
            <person name="Tsubouchi T."/>
            <person name="Morono Y."/>
            <person name="Uchiyama I."/>
            <person name="Ito T."/>
            <person name="Fujiyama A."/>
            <person name="Inagaki F."/>
            <person name="Takami H."/>
        </authorList>
    </citation>
    <scope>NUCLEOTIDE SEQUENCE</scope>
    <source>
        <strain evidence="1">Expedition CK06-06</strain>
    </source>
</reference>
<organism evidence="1">
    <name type="scientific">marine sediment metagenome</name>
    <dbReference type="NCBI Taxonomy" id="412755"/>
    <lineage>
        <taxon>unclassified sequences</taxon>
        <taxon>metagenomes</taxon>
        <taxon>ecological metagenomes</taxon>
    </lineage>
</organism>
<sequence length="31" mass="3442">MINYLSGTYNYKGIKMPKGGDMTAEMSAKQI</sequence>
<comment type="caution">
    <text evidence="1">The sequence shown here is derived from an EMBL/GenBank/DDBJ whole genome shotgun (WGS) entry which is preliminary data.</text>
</comment>
<evidence type="ECO:0000313" key="1">
    <source>
        <dbReference type="EMBL" id="GAG46931.1"/>
    </source>
</evidence>